<feature type="compositionally biased region" description="Basic and acidic residues" evidence="1">
    <location>
        <begin position="120"/>
        <end position="149"/>
    </location>
</feature>
<dbReference type="WBParaSite" id="TMUE_2000008360.1">
    <property type="protein sequence ID" value="TMUE_2000008360.1"/>
    <property type="gene ID" value="WBGene00300246"/>
</dbReference>
<dbReference type="PANTHER" id="PTHR34141:SF1">
    <property type="match status" value="1"/>
</dbReference>
<feature type="region of interest" description="Disordered" evidence="1">
    <location>
        <begin position="120"/>
        <end position="173"/>
    </location>
</feature>
<name>A0A5S6QMB6_TRIMR</name>
<protein>
    <submittedName>
        <fullName evidence="3">Uncharacterized protein</fullName>
    </submittedName>
</protein>
<reference evidence="3" key="1">
    <citation type="submission" date="2019-12" db="UniProtKB">
        <authorList>
            <consortium name="WormBaseParasite"/>
        </authorList>
    </citation>
    <scope>IDENTIFICATION</scope>
</reference>
<dbReference type="STRING" id="70415.A0A5S6QMB6"/>
<evidence type="ECO:0000313" key="2">
    <source>
        <dbReference type="Proteomes" id="UP000046395"/>
    </source>
</evidence>
<sequence>MSCDCLYPIFLKSNFLGKSNRASNVNFPGKTFVYIARITSKFLRLSSIFAPSAHFFFTDHQPSQCFVLIIQSDSSGPCQFYVGCSMPTKWLVCYQQAHTAEVVRVQLRYRLRLQKDRAPAKRDQIADAHRDSRSGNGREPDAGRTDRSSNRQSATAPHTHRSISPTSSPLTVNPCSEDTDPFCRLPLSALFNWPEVVHIGDLLRISVRTSTNLYGVARLYTDSREHSERNGRHGVLRRHRRYLRAIRFQRLRAL</sequence>
<dbReference type="Proteomes" id="UP000046395">
    <property type="component" value="Unassembled WGS sequence"/>
</dbReference>
<feature type="compositionally biased region" description="Polar residues" evidence="1">
    <location>
        <begin position="150"/>
        <end position="173"/>
    </location>
</feature>
<evidence type="ECO:0000313" key="3">
    <source>
        <dbReference type="WBParaSite" id="TMUE_2000008360.1"/>
    </source>
</evidence>
<evidence type="ECO:0000256" key="1">
    <source>
        <dbReference type="SAM" id="MobiDB-lite"/>
    </source>
</evidence>
<proteinExistence type="predicted"/>
<keyword evidence="2" id="KW-1185">Reference proteome</keyword>
<accession>A0A5S6QMB6</accession>
<dbReference type="PANTHER" id="PTHR34141">
    <property type="match status" value="1"/>
</dbReference>
<dbReference type="AlphaFoldDB" id="A0A5S6QMB6"/>
<organism evidence="2 3">
    <name type="scientific">Trichuris muris</name>
    <name type="common">Mouse whipworm</name>
    <dbReference type="NCBI Taxonomy" id="70415"/>
    <lineage>
        <taxon>Eukaryota</taxon>
        <taxon>Metazoa</taxon>
        <taxon>Ecdysozoa</taxon>
        <taxon>Nematoda</taxon>
        <taxon>Enoplea</taxon>
        <taxon>Dorylaimia</taxon>
        <taxon>Trichinellida</taxon>
        <taxon>Trichuridae</taxon>
        <taxon>Trichuris</taxon>
    </lineage>
</organism>